<keyword evidence="2" id="KW-1185">Reference proteome</keyword>
<protein>
    <submittedName>
        <fullName evidence="1">Uncharacterized protein</fullName>
    </submittedName>
</protein>
<evidence type="ECO:0000313" key="1">
    <source>
        <dbReference type="EMBL" id="MFB5683882.1"/>
    </source>
</evidence>
<dbReference type="EMBL" id="JBHILM010000032">
    <property type="protein sequence ID" value="MFB5683882.1"/>
    <property type="molecule type" value="Genomic_DNA"/>
</dbReference>
<gene>
    <name evidence="1" type="ORF">ACE3NQ_23485</name>
</gene>
<dbReference type="Proteomes" id="UP001580407">
    <property type="component" value="Unassembled WGS sequence"/>
</dbReference>
<evidence type="ECO:0000313" key="2">
    <source>
        <dbReference type="Proteomes" id="UP001580407"/>
    </source>
</evidence>
<comment type="caution">
    <text evidence="1">The sequence shown here is derived from an EMBL/GenBank/DDBJ whole genome shotgun (WGS) entry which is preliminary data.</text>
</comment>
<organism evidence="1 2">
    <name type="scientific">Paenibacillus terreus</name>
    <dbReference type="NCBI Taxonomy" id="1387834"/>
    <lineage>
        <taxon>Bacteria</taxon>
        <taxon>Bacillati</taxon>
        <taxon>Bacillota</taxon>
        <taxon>Bacilli</taxon>
        <taxon>Bacillales</taxon>
        <taxon>Paenibacillaceae</taxon>
        <taxon>Paenibacillus</taxon>
    </lineage>
</organism>
<sequence length="176" mass="20821">MESNVSYVKYAPLRHKELQRMNISPSEQQDNLELIRKTQYLYDLSVNFHNIAHHHMKLSLIFCDHNQPLSSLILCDWAITSMLKALYIKENNKPFPERFFSMVELLHLLHTESAPALDVVIFIGTIQYLTSHLERDQISKMKKKNVTRLLKRTDEILYLLSTRIMNNPSERYQSIF</sequence>
<reference evidence="1 2" key="1">
    <citation type="submission" date="2024-09" db="EMBL/GenBank/DDBJ databases">
        <authorList>
            <person name="Ruan L."/>
        </authorList>
    </citation>
    <scope>NUCLEOTIDE SEQUENCE [LARGE SCALE GENOMIC DNA]</scope>
    <source>
        <strain evidence="1 2">D33</strain>
    </source>
</reference>
<proteinExistence type="predicted"/>
<dbReference type="RefSeq" id="WP_375527604.1">
    <property type="nucleotide sequence ID" value="NZ_JBHILM010000032.1"/>
</dbReference>
<accession>A0ABV5BDU7</accession>
<name>A0ABV5BDU7_9BACL</name>